<dbReference type="Proteomes" id="UP000178661">
    <property type="component" value="Unassembled WGS sequence"/>
</dbReference>
<keyword evidence="1" id="KW-0472">Membrane</keyword>
<organism evidence="2 3">
    <name type="scientific">Candidatus Nomurabacteria bacterium RIFCSPLOWO2_12_FULL_37_8</name>
    <dbReference type="NCBI Taxonomy" id="1801793"/>
    <lineage>
        <taxon>Bacteria</taxon>
        <taxon>Candidatus Nomuraibacteriota</taxon>
    </lineage>
</organism>
<keyword evidence="1" id="KW-0812">Transmembrane</keyword>
<accession>A0A1F6Y414</accession>
<evidence type="ECO:0000313" key="3">
    <source>
        <dbReference type="Proteomes" id="UP000178661"/>
    </source>
</evidence>
<evidence type="ECO:0000256" key="1">
    <source>
        <dbReference type="SAM" id="Phobius"/>
    </source>
</evidence>
<comment type="caution">
    <text evidence="2">The sequence shown here is derived from an EMBL/GenBank/DDBJ whole genome shotgun (WGS) entry which is preliminary data.</text>
</comment>
<feature type="transmembrane region" description="Helical" evidence="1">
    <location>
        <begin position="7"/>
        <end position="26"/>
    </location>
</feature>
<gene>
    <name evidence="2" type="ORF">A3G98_02575</name>
</gene>
<keyword evidence="1" id="KW-1133">Transmembrane helix</keyword>
<dbReference type="AlphaFoldDB" id="A0A1F6Y414"/>
<reference evidence="2 3" key="1">
    <citation type="journal article" date="2016" name="Nat. Commun.">
        <title>Thousands of microbial genomes shed light on interconnected biogeochemical processes in an aquifer system.</title>
        <authorList>
            <person name="Anantharaman K."/>
            <person name="Brown C.T."/>
            <person name="Hug L.A."/>
            <person name="Sharon I."/>
            <person name="Castelle C.J."/>
            <person name="Probst A.J."/>
            <person name="Thomas B.C."/>
            <person name="Singh A."/>
            <person name="Wilkins M.J."/>
            <person name="Karaoz U."/>
            <person name="Brodie E.L."/>
            <person name="Williams K.H."/>
            <person name="Hubbard S.S."/>
            <person name="Banfield J.F."/>
        </authorList>
    </citation>
    <scope>NUCLEOTIDE SEQUENCE [LARGE SCALE GENOMIC DNA]</scope>
</reference>
<evidence type="ECO:0000313" key="2">
    <source>
        <dbReference type="EMBL" id="OGJ01082.1"/>
    </source>
</evidence>
<dbReference type="EMBL" id="MFVR01000027">
    <property type="protein sequence ID" value="OGJ01082.1"/>
    <property type="molecule type" value="Genomic_DNA"/>
</dbReference>
<protein>
    <submittedName>
        <fullName evidence="2">Uncharacterized protein</fullName>
    </submittedName>
</protein>
<name>A0A1F6Y414_9BACT</name>
<sequence>MITKSKIIKFISFFLIIAVIAPTILLSRPKPIQAFWGATWLTDIFTGVTVGTTGTTAGATVTTASLGIKDVAKEILKQIVMSIQRRLLATMTKSMVNWINSGFHGAPLFLENPQSFFKDIAKYEIKTLINSTGYDSKRFPFGQKLALDTIASYKRQFENNAEYSLSNVINDPALLDRYRNDFNVGGWNGFLINTQYPQNNYLGYKMLYTEELARRLEGTITNKANKVKDVIQQGMGFLSPQTCPSNPLYNNAKNEFQQPSFNNSEYTRLHPFDLPDPIFYSNSETGGTTTDPNDIYRGIETPESIDAREEATQRWQVAQIAAKAAWAKTNTCPGGLVNTTPGYVVANQITNAMGSNFRQTELGAALGNSMSAIFDALLNKFLGDGLNALASKVNPKPTVDDWTYEGQTLGSPTDGTNVPWDAGPDEEIILDTFKKQISGKTIIDFTGTDLSGADLNNTGINITEEVGDTGNGTYILGDIANTQKELTLMYNVDTTNPGIIQILGEIWPKSRELDICQPGPDIGWKDRLLTEVNRNSKKLQEKTNDNDGEKAAQADLVLKELKFAVSFFKDWINNQMMSDLPNSVLYMDAVDEMETLSQQSDELTDRRRIRTQALARLRAIETALTTFTVQPSSGSPDEKRLISLRKQYNAIKFSIANTATIDDMQNELAIAKEKLANLKTLATQCNGERTIRGWSVPGGPTSIIGGVTEKEIYCDAPINGGYNHEMFTHNNDSNRGTFGTIIGGIAGFGIGAIIGNQIGGSISSGSDSAITHLEIPYVNAQKVYTWRSLLGLKGHKVDIQLSCNIIWKANILDYKGNLPGTTQIPEPYVELPDDIGNNSGICVVNGSSQPLGENDCNANGGTWTTEQTGTCTISAGSESGVTQGDCNANGGTWTP</sequence>
<proteinExistence type="predicted"/>